<dbReference type="RefSeq" id="WP_008476802.1">
    <property type="nucleotide sequence ID" value="NZ_CAGS01000154.1"/>
</dbReference>
<sequence>MAADVDFWRTAARFALAILAGQRFRPALKDLNGYAFAAWYPLLDSPEDIERMNALAGAMPPVSRAVTWDDEGPPGQPWPLLNDFLSQTVNAYARKAASLRIPRSHGATRLGADWLRALVSEDARIAASGDFIEQFHAWTHPSHVAAADTFRVCFRLDPPDGSDLSGNGISVPDAGRRDWVLRYFLQATDDPSLLVPAEAVWRERGPALAFLNHVFDQPQERLLMALGQAARLFPPIEASLVAARPEECWLTTGEAHQFIRETAVLLQAQGFGVLIPDFAARLGIRVRLSSGSHRSGASGGIAGISVDSILNFKWELAVGDEPLSQQEFDMLADLKVPLVQIRGQWVELRHEQVDQLLKTLRQREVNNPELTLAEAIRWALAPDGLAGIPVTEVVTDGWVQELMTDLTDRRKLSPVPIPNDFTGELRPYQITGLSWLAFLHRYGLGACLADDMGLGKTIQTIALLLHTRNGRPHKPALLICPMSVVSNWQHEVTRFAPSLRVMVHHGGRRAKEDFATLAQQHDLVITSFALLPRDEKHLSQVQWADVIVDEAQNIKNPDTKQARAARKLSAEHRLALTGTPVENRLSELWSILQFLNPGYLGTKSEFQERFARPIERAQDPGATNRLKALVGPFILRRLKTDPSVIADLPAKNEMKVFCSLTKEQATLYEAVVRDSLRQIEDSEGIARRGIVLATLMKLKQVCNHPVQFLKDGSTIAGRSGKLARLTEMMEEARLSGEHALIFTQFADMGRMLKSHLEASLGEDVLFLHGRAARKARDEMIDRFQHDPYAPSAFVISLKAGGTGLNLTRASQVFHFDRWWNPAVEDQATDRAFRIGQTRNVQVYKFLCTGTMEERIDEMIERKKALSEAIVGSSENWITELSNEDLREIFQLRKEAVSV</sequence>
<comment type="caution">
    <text evidence="4">The sequence shown here is derived from an EMBL/GenBank/DDBJ whole genome shotgun (WGS) entry which is preliminary data.</text>
</comment>
<evidence type="ECO:0000313" key="4">
    <source>
        <dbReference type="EMBL" id="CCF83520.1"/>
    </source>
</evidence>
<dbReference type="Pfam" id="PF00271">
    <property type="entry name" value="Helicase_C"/>
    <property type="match status" value="1"/>
</dbReference>
<dbReference type="InterPro" id="IPR027417">
    <property type="entry name" value="P-loop_NTPase"/>
</dbReference>
<dbReference type="SMART" id="SM00487">
    <property type="entry name" value="DEXDc"/>
    <property type="match status" value="1"/>
</dbReference>
<dbReference type="Proteomes" id="UP000004221">
    <property type="component" value="Unassembled WGS sequence"/>
</dbReference>
<dbReference type="InterPro" id="IPR038718">
    <property type="entry name" value="SNF2-like_sf"/>
</dbReference>
<dbReference type="GO" id="GO:0005524">
    <property type="term" value="F:ATP binding"/>
    <property type="evidence" value="ECO:0007669"/>
    <property type="project" value="InterPro"/>
</dbReference>
<dbReference type="CDD" id="cd18012">
    <property type="entry name" value="DEXQc_arch_SWI2_SNF2"/>
    <property type="match status" value="1"/>
</dbReference>
<dbReference type="InterPro" id="IPR022138">
    <property type="entry name" value="DUF3670"/>
</dbReference>
<dbReference type="Gene3D" id="3.40.50.10810">
    <property type="entry name" value="Tandem AAA-ATPase domain"/>
    <property type="match status" value="1"/>
</dbReference>
<dbReference type="Gene3D" id="3.40.50.300">
    <property type="entry name" value="P-loop containing nucleotide triphosphate hydrolases"/>
    <property type="match status" value="1"/>
</dbReference>
<accession>I4EFQ8</accession>
<keyword evidence="4" id="KW-0067">ATP-binding</keyword>
<dbReference type="Pfam" id="PF12419">
    <property type="entry name" value="DUF3670"/>
    <property type="match status" value="1"/>
</dbReference>
<dbReference type="SMART" id="SM00490">
    <property type="entry name" value="HELICc"/>
    <property type="match status" value="1"/>
</dbReference>
<dbReference type="Pfam" id="PF00176">
    <property type="entry name" value="SNF2-rel_dom"/>
    <property type="match status" value="1"/>
</dbReference>
<gene>
    <name evidence="4" type="ORF">NITHO_2370002</name>
</gene>
<keyword evidence="1" id="KW-0378">Hydrolase</keyword>
<dbReference type="FunFam" id="3.40.50.300:FF:000533">
    <property type="entry name" value="Helicase, Snf2 family"/>
    <property type="match status" value="1"/>
</dbReference>
<evidence type="ECO:0000313" key="5">
    <source>
        <dbReference type="Proteomes" id="UP000004221"/>
    </source>
</evidence>
<dbReference type="GO" id="GO:0016787">
    <property type="term" value="F:hydrolase activity"/>
    <property type="evidence" value="ECO:0007669"/>
    <property type="project" value="UniProtKB-KW"/>
</dbReference>
<keyword evidence="4" id="KW-0347">Helicase</keyword>
<reference evidence="4 5" key="1">
    <citation type="journal article" date="2012" name="ISME J.">
        <title>Nitrification expanded: discovery, physiology and genomics of a nitrite-oxidizing bacterium from the phylum Chloroflexi.</title>
        <authorList>
            <person name="Sorokin D.Y."/>
            <person name="Lucker S."/>
            <person name="Vejmelkova D."/>
            <person name="Kostrikina N.A."/>
            <person name="Kleerebezem R."/>
            <person name="Rijpstra W.I."/>
            <person name="Damste J.S."/>
            <person name="Le Paslier D."/>
            <person name="Muyzer G."/>
            <person name="Wagner M."/>
            <person name="van Loosdrecht M.C."/>
            <person name="Daims H."/>
        </authorList>
    </citation>
    <scope>NUCLEOTIDE SEQUENCE [LARGE SCALE GENOMIC DNA]</scope>
    <source>
        <strain evidence="5">none</strain>
    </source>
</reference>
<name>I4EFQ8_9BACT</name>
<evidence type="ECO:0000259" key="2">
    <source>
        <dbReference type="PROSITE" id="PS51192"/>
    </source>
</evidence>
<dbReference type="InterPro" id="IPR049730">
    <property type="entry name" value="SNF2/RAD54-like_C"/>
</dbReference>
<feature type="domain" description="Helicase C-terminal" evidence="3">
    <location>
        <begin position="724"/>
        <end position="881"/>
    </location>
</feature>
<dbReference type="PROSITE" id="PS51192">
    <property type="entry name" value="HELICASE_ATP_BIND_1"/>
    <property type="match status" value="1"/>
</dbReference>
<dbReference type="InterPro" id="IPR000330">
    <property type="entry name" value="SNF2_N"/>
</dbReference>
<evidence type="ECO:0000259" key="3">
    <source>
        <dbReference type="PROSITE" id="PS51194"/>
    </source>
</evidence>
<dbReference type="InterPro" id="IPR014001">
    <property type="entry name" value="Helicase_ATP-bd"/>
</dbReference>
<dbReference type="InterPro" id="IPR001650">
    <property type="entry name" value="Helicase_C-like"/>
</dbReference>
<keyword evidence="5" id="KW-1185">Reference proteome</keyword>
<proteinExistence type="predicted"/>
<dbReference type="PANTHER" id="PTHR10799">
    <property type="entry name" value="SNF2/RAD54 HELICASE FAMILY"/>
    <property type="match status" value="1"/>
</dbReference>
<feature type="domain" description="Helicase ATP-binding" evidence="2">
    <location>
        <begin position="437"/>
        <end position="598"/>
    </location>
</feature>
<dbReference type="AlphaFoldDB" id="I4EFQ8"/>
<dbReference type="CDD" id="cd18793">
    <property type="entry name" value="SF2_C_SNF"/>
    <property type="match status" value="1"/>
</dbReference>
<keyword evidence="4" id="KW-0547">Nucleotide-binding</keyword>
<dbReference type="EMBL" id="CAGS01000154">
    <property type="protein sequence ID" value="CCF83520.1"/>
    <property type="molecule type" value="Genomic_DNA"/>
</dbReference>
<dbReference type="GO" id="GO:0004386">
    <property type="term" value="F:helicase activity"/>
    <property type="evidence" value="ECO:0007669"/>
    <property type="project" value="UniProtKB-KW"/>
</dbReference>
<dbReference type="PROSITE" id="PS51194">
    <property type="entry name" value="HELICASE_CTER"/>
    <property type="match status" value="1"/>
</dbReference>
<dbReference type="SUPFAM" id="SSF52540">
    <property type="entry name" value="P-loop containing nucleoside triphosphate hydrolases"/>
    <property type="match status" value="2"/>
</dbReference>
<evidence type="ECO:0000256" key="1">
    <source>
        <dbReference type="ARBA" id="ARBA00022801"/>
    </source>
</evidence>
<dbReference type="OrthoDB" id="9814088at2"/>
<organism evidence="4 5">
    <name type="scientific">Nitrolancea hollandica Lb</name>
    <dbReference type="NCBI Taxonomy" id="1129897"/>
    <lineage>
        <taxon>Bacteria</taxon>
        <taxon>Pseudomonadati</taxon>
        <taxon>Thermomicrobiota</taxon>
        <taxon>Thermomicrobia</taxon>
        <taxon>Sphaerobacterales</taxon>
        <taxon>Sphaerobacterineae</taxon>
        <taxon>Sphaerobacteraceae</taxon>
        <taxon>Nitrolancea</taxon>
    </lineage>
</organism>
<protein>
    <submittedName>
        <fullName evidence="4">SNF2-related helicase</fullName>
    </submittedName>
</protein>